<dbReference type="GeneID" id="111010818"/>
<evidence type="ECO:0000256" key="14">
    <source>
        <dbReference type="ARBA" id="ARBA00023180"/>
    </source>
</evidence>
<dbReference type="OrthoDB" id="4062651at2759"/>
<dbReference type="PROSITE" id="PS00107">
    <property type="entry name" value="PROTEIN_KINASE_ATP"/>
    <property type="match status" value="1"/>
</dbReference>
<feature type="domain" description="Gnk2-homologous" evidence="20">
    <location>
        <begin position="141"/>
        <end position="248"/>
    </location>
</feature>
<dbReference type="InterPro" id="IPR002902">
    <property type="entry name" value="GNK2"/>
</dbReference>
<dbReference type="Gene3D" id="3.30.430.20">
    <property type="entry name" value="Gnk2 domain, C-X8-C-X2-C motif"/>
    <property type="match status" value="2"/>
</dbReference>
<keyword evidence="21" id="KW-1185">Reference proteome</keyword>
<dbReference type="PANTHER" id="PTHR27002">
    <property type="entry name" value="RECEPTOR-LIKE SERINE/THREONINE-PROTEIN KINASE SD1-8"/>
    <property type="match status" value="1"/>
</dbReference>
<keyword evidence="8 15" id="KW-0547">Nucleotide-binding</keyword>
<dbReference type="AlphaFoldDB" id="A0A6J1CH66"/>
<comment type="subcellular location">
    <subcellularLocation>
        <location evidence="1">Membrane</location>
        <topology evidence="1">Single-pass membrane protein</topology>
    </subcellularLocation>
</comment>
<dbReference type="CDD" id="cd14066">
    <property type="entry name" value="STKc_IRAK"/>
    <property type="match status" value="1"/>
</dbReference>
<keyword evidence="3" id="KW-0597">Phosphoprotein</keyword>
<dbReference type="RefSeq" id="XP_022140078.1">
    <property type="nucleotide sequence ID" value="XM_022284386.1"/>
</dbReference>
<evidence type="ECO:0000256" key="16">
    <source>
        <dbReference type="SAM" id="MobiDB-lite"/>
    </source>
</evidence>
<dbReference type="InterPro" id="IPR000719">
    <property type="entry name" value="Prot_kinase_dom"/>
</dbReference>
<protein>
    <submittedName>
        <fullName evidence="22 23">Cysteine-rich receptor-like protein kinase 26</fullName>
    </submittedName>
</protein>
<feature type="domain" description="Gnk2-homologous" evidence="20">
    <location>
        <begin position="33"/>
        <end position="135"/>
    </location>
</feature>
<evidence type="ECO:0000256" key="17">
    <source>
        <dbReference type="SAM" id="Phobius"/>
    </source>
</evidence>
<evidence type="ECO:0000313" key="21">
    <source>
        <dbReference type="Proteomes" id="UP000504603"/>
    </source>
</evidence>
<dbReference type="GO" id="GO:0004674">
    <property type="term" value="F:protein serine/threonine kinase activity"/>
    <property type="evidence" value="ECO:0007669"/>
    <property type="project" value="UniProtKB-KW"/>
</dbReference>
<evidence type="ECO:0000256" key="1">
    <source>
        <dbReference type="ARBA" id="ARBA00004167"/>
    </source>
</evidence>
<dbReference type="InterPro" id="IPR008271">
    <property type="entry name" value="Ser/Thr_kinase_AS"/>
</dbReference>
<organism evidence="21 23">
    <name type="scientific">Momordica charantia</name>
    <name type="common">Bitter gourd</name>
    <name type="synonym">Balsam pear</name>
    <dbReference type="NCBI Taxonomy" id="3673"/>
    <lineage>
        <taxon>Eukaryota</taxon>
        <taxon>Viridiplantae</taxon>
        <taxon>Streptophyta</taxon>
        <taxon>Embryophyta</taxon>
        <taxon>Tracheophyta</taxon>
        <taxon>Spermatophyta</taxon>
        <taxon>Magnoliopsida</taxon>
        <taxon>eudicotyledons</taxon>
        <taxon>Gunneridae</taxon>
        <taxon>Pentapetalae</taxon>
        <taxon>rosids</taxon>
        <taxon>fabids</taxon>
        <taxon>Cucurbitales</taxon>
        <taxon>Cucurbitaceae</taxon>
        <taxon>Momordiceae</taxon>
        <taxon>Momordica</taxon>
    </lineage>
</organism>
<dbReference type="Pfam" id="PF01657">
    <property type="entry name" value="Stress-antifung"/>
    <property type="match status" value="2"/>
</dbReference>
<dbReference type="InterPro" id="IPR038408">
    <property type="entry name" value="GNK2_sf"/>
</dbReference>
<keyword evidence="9" id="KW-0418">Kinase</keyword>
<proteinExistence type="predicted"/>
<feature type="chain" id="PRO_5044638376" evidence="18">
    <location>
        <begin position="31"/>
        <end position="653"/>
    </location>
</feature>
<evidence type="ECO:0000256" key="11">
    <source>
        <dbReference type="ARBA" id="ARBA00022989"/>
    </source>
</evidence>
<dbReference type="Pfam" id="PF00069">
    <property type="entry name" value="Pkinase"/>
    <property type="match status" value="1"/>
</dbReference>
<evidence type="ECO:0000259" key="20">
    <source>
        <dbReference type="PROSITE" id="PS51473"/>
    </source>
</evidence>
<evidence type="ECO:0000256" key="5">
    <source>
        <dbReference type="ARBA" id="ARBA00022692"/>
    </source>
</evidence>
<dbReference type="PANTHER" id="PTHR27002:SF1073">
    <property type="entry name" value="CYSTEINE-RICH RECEPTOR-LIKE PROTEIN KINASE 29"/>
    <property type="match status" value="1"/>
</dbReference>
<dbReference type="RefSeq" id="XP_022140077.1">
    <property type="nucleotide sequence ID" value="XM_022284385.1"/>
</dbReference>
<name>A0A6J1CH66_MOMCH</name>
<keyword evidence="6 18" id="KW-0732">Signal</keyword>
<evidence type="ECO:0000256" key="6">
    <source>
        <dbReference type="ARBA" id="ARBA00022729"/>
    </source>
</evidence>
<keyword evidence="14" id="KW-0325">Glycoprotein</keyword>
<feature type="compositionally biased region" description="Pro residues" evidence="16">
    <location>
        <begin position="253"/>
        <end position="270"/>
    </location>
</feature>
<evidence type="ECO:0000256" key="3">
    <source>
        <dbReference type="ARBA" id="ARBA00022553"/>
    </source>
</evidence>
<sequence length="653" mass="72847">MILQQQFAMPSPTSLSFFFLTLIAHPLAFAQPRFLAHFCVNGSNNNTAAAYRANLDHLLSTLTTDHQIDYGFYNFSYGHENRANVIGLCRGDISPEACRRCLNYSRDLLPLRCPTQNEAIGWYDNCMLRYSDRPIFGSMEILPRQYLWNVNNASDGEGFTQAARNLIVDLIGEATAGDSRVKFAIGNATVPRFPTIYGLAQCTPDLSRRQCNECLVGALPLIRECCDGKKGGRVLRPSCHFRYESYPLLQSPPSSPPPPPPLSQPPPPPLLLNRTTDGNTNNKSVTSIAVAVPTGLVVVVAVLMIIICMFMRRRPEIDGTKRGSEEEIPTVGFLQFDFDIIRIATDGFSDANRLGEGGFGAVYKGKLPNGRTAAVKRLSQISRQGDVEFKNEVVLVAKLHHRNLVKLLGFCSKENEKLLIYEFLQNGSLEKIIFDPVKRLCLDWAKRYKIIKGITRGLIYLHEDSRIKIIHRDLKASNILLDAEMNAKISDFGTARLFLSEQTRGNTSTIIGTYGYMAPEYVKHGHLSAKSDVFSFGVLVLEIVTGKSNHMGSNENIEDHLISYAWRNWREGRALNIVDPSIKIQSGMRNEVAICIQIGLLCIQEKVCERPSMASVLVMLNSDLADLPTPSHPSFFMDIKQTSQITELGLNQI</sequence>
<evidence type="ECO:0000256" key="7">
    <source>
        <dbReference type="ARBA" id="ARBA00022737"/>
    </source>
</evidence>
<reference evidence="22 23" key="1">
    <citation type="submission" date="2025-04" db="UniProtKB">
        <authorList>
            <consortium name="RefSeq"/>
        </authorList>
    </citation>
    <scope>IDENTIFICATION</scope>
    <source>
        <strain evidence="22 23">OHB3-1</strain>
    </source>
</reference>
<dbReference type="FunFam" id="1.10.510.10:FF:000343">
    <property type="entry name" value="Cysteine-rich receptor-like protein kinase 28"/>
    <property type="match status" value="1"/>
</dbReference>
<dbReference type="PROSITE" id="PS50011">
    <property type="entry name" value="PROTEIN_KINASE_DOM"/>
    <property type="match status" value="1"/>
</dbReference>
<keyword evidence="7" id="KW-0677">Repeat</keyword>
<gene>
    <name evidence="22 23" type="primary">LOC111010818</name>
</gene>
<dbReference type="InterPro" id="IPR017441">
    <property type="entry name" value="Protein_kinase_ATP_BS"/>
</dbReference>
<feature type="signal peptide" evidence="18">
    <location>
        <begin position="1"/>
        <end position="30"/>
    </location>
</feature>
<keyword evidence="4" id="KW-0808">Transferase</keyword>
<dbReference type="FunFam" id="3.30.430.20:FF:000002">
    <property type="entry name" value="Cysteine-rich receptor-like protein kinase 10"/>
    <property type="match status" value="1"/>
</dbReference>
<feature type="domain" description="Protein kinase" evidence="19">
    <location>
        <begin position="348"/>
        <end position="635"/>
    </location>
</feature>
<dbReference type="Gene3D" id="3.30.200.20">
    <property type="entry name" value="Phosphorylase Kinase, domain 1"/>
    <property type="match status" value="1"/>
</dbReference>
<keyword evidence="12 17" id="KW-0472">Membrane</keyword>
<dbReference type="GO" id="GO:0005524">
    <property type="term" value="F:ATP binding"/>
    <property type="evidence" value="ECO:0007669"/>
    <property type="project" value="UniProtKB-UniRule"/>
</dbReference>
<feature type="transmembrane region" description="Helical" evidence="17">
    <location>
        <begin position="288"/>
        <end position="311"/>
    </location>
</feature>
<evidence type="ECO:0000313" key="22">
    <source>
        <dbReference type="RefSeq" id="XP_022140077.1"/>
    </source>
</evidence>
<evidence type="ECO:0000256" key="13">
    <source>
        <dbReference type="ARBA" id="ARBA00023170"/>
    </source>
</evidence>
<keyword evidence="13" id="KW-0675">Receptor</keyword>
<evidence type="ECO:0000256" key="10">
    <source>
        <dbReference type="ARBA" id="ARBA00022840"/>
    </source>
</evidence>
<dbReference type="GO" id="GO:0009737">
    <property type="term" value="P:response to abscisic acid"/>
    <property type="evidence" value="ECO:0007669"/>
    <property type="project" value="UniProtKB-ARBA"/>
</dbReference>
<dbReference type="KEGG" id="mcha:111010818"/>
<accession>A0A6J1CH66</accession>
<dbReference type="SUPFAM" id="SSF56112">
    <property type="entry name" value="Protein kinase-like (PK-like)"/>
    <property type="match status" value="1"/>
</dbReference>
<dbReference type="GO" id="GO:0005886">
    <property type="term" value="C:plasma membrane"/>
    <property type="evidence" value="ECO:0007669"/>
    <property type="project" value="TreeGrafter"/>
</dbReference>
<feature type="region of interest" description="Disordered" evidence="16">
    <location>
        <begin position="249"/>
        <end position="278"/>
    </location>
</feature>
<evidence type="ECO:0000256" key="8">
    <source>
        <dbReference type="ARBA" id="ARBA00022741"/>
    </source>
</evidence>
<evidence type="ECO:0000256" key="9">
    <source>
        <dbReference type="ARBA" id="ARBA00022777"/>
    </source>
</evidence>
<dbReference type="InterPro" id="IPR011009">
    <property type="entry name" value="Kinase-like_dom_sf"/>
</dbReference>
<evidence type="ECO:0000256" key="12">
    <source>
        <dbReference type="ARBA" id="ARBA00023136"/>
    </source>
</evidence>
<dbReference type="PROSITE" id="PS00108">
    <property type="entry name" value="PROTEIN_KINASE_ST"/>
    <property type="match status" value="1"/>
</dbReference>
<dbReference type="Proteomes" id="UP000504603">
    <property type="component" value="Unplaced"/>
</dbReference>
<evidence type="ECO:0000256" key="15">
    <source>
        <dbReference type="PROSITE-ProRule" id="PRU10141"/>
    </source>
</evidence>
<dbReference type="Gene3D" id="1.10.510.10">
    <property type="entry name" value="Transferase(Phosphotransferase) domain 1"/>
    <property type="match status" value="1"/>
</dbReference>
<evidence type="ECO:0000313" key="23">
    <source>
        <dbReference type="RefSeq" id="XP_022140078.1"/>
    </source>
</evidence>
<keyword evidence="11 17" id="KW-1133">Transmembrane helix</keyword>
<dbReference type="SMART" id="SM00220">
    <property type="entry name" value="S_TKc"/>
    <property type="match status" value="1"/>
</dbReference>
<feature type="binding site" evidence="15">
    <location>
        <position position="376"/>
    </location>
    <ligand>
        <name>ATP</name>
        <dbReference type="ChEBI" id="CHEBI:30616"/>
    </ligand>
</feature>
<keyword evidence="2" id="KW-0723">Serine/threonine-protein kinase</keyword>
<evidence type="ECO:0000259" key="19">
    <source>
        <dbReference type="PROSITE" id="PS50011"/>
    </source>
</evidence>
<dbReference type="PROSITE" id="PS51473">
    <property type="entry name" value="GNK2"/>
    <property type="match status" value="2"/>
</dbReference>
<dbReference type="CDD" id="cd23509">
    <property type="entry name" value="Gnk2-like"/>
    <property type="match status" value="2"/>
</dbReference>
<evidence type="ECO:0000256" key="18">
    <source>
        <dbReference type="SAM" id="SignalP"/>
    </source>
</evidence>
<keyword evidence="10 15" id="KW-0067">ATP-binding</keyword>
<evidence type="ECO:0000256" key="2">
    <source>
        <dbReference type="ARBA" id="ARBA00022527"/>
    </source>
</evidence>
<keyword evidence="5 17" id="KW-0812">Transmembrane</keyword>
<evidence type="ECO:0000256" key="4">
    <source>
        <dbReference type="ARBA" id="ARBA00022679"/>
    </source>
</evidence>
<dbReference type="FunFam" id="3.30.200.20:FF:000142">
    <property type="entry name" value="Cysteine-rich receptor-like protein kinase 10"/>
    <property type="match status" value="1"/>
</dbReference>